<comment type="similarity">
    <text evidence="2">Belongs to the ORM family.</text>
</comment>
<dbReference type="OrthoDB" id="1932233at2759"/>
<dbReference type="GO" id="GO:0005789">
    <property type="term" value="C:endoplasmic reticulum membrane"/>
    <property type="evidence" value="ECO:0007669"/>
    <property type="project" value="InterPro"/>
</dbReference>
<accession>A0A6S7HYI3</accession>
<dbReference type="Pfam" id="PF04061">
    <property type="entry name" value="ORMDL"/>
    <property type="match status" value="1"/>
</dbReference>
<keyword evidence="3" id="KW-0812">Transmembrane</keyword>
<proteinExistence type="inferred from homology"/>
<gene>
    <name evidence="6" type="ORF">PACLA_8A043456</name>
</gene>
<evidence type="ECO:0000256" key="5">
    <source>
        <dbReference type="ARBA" id="ARBA00023136"/>
    </source>
</evidence>
<keyword evidence="4" id="KW-1133">Transmembrane helix</keyword>
<evidence type="ECO:0000313" key="7">
    <source>
        <dbReference type="Proteomes" id="UP001152795"/>
    </source>
</evidence>
<evidence type="ECO:0000256" key="3">
    <source>
        <dbReference type="ARBA" id="ARBA00022692"/>
    </source>
</evidence>
<comment type="caution">
    <text evidence="6">The sequence shown here is derived from an EMBL/GenBank/DDBJ whole genome shotgun (WGS) entry which is preliminary data.</text>
</comment>
<comment type="subcellular location">
    <subcellularLocation>
        <location evidence="1">Membrane</location>
        <topology evidence="1">Multi-pass membrane protein</topology>
    </subcellularLocation>
</comment>
<keyword evidence="5" id="KW-0472">Membrane</keyword>
<keyword evidence="7" id="KW-1185">Reference proteome</keyword>
<dbReference type="AlphaFoldDB" id="A0A6S7HYI3"/>
<dbReference type="EMBL" id="CACRXK020003673">
    <property type="protein sequence ID" value="CAB3999801.1"/>
    <property type="molecule type" value="Genomic_DNA"/>
</dbReference>
<protein>
    <submittedName>
        <fullName evidence="6">ORM1 1</fullName>
    </submittedName>
</protein>
<reference evidence="6" key="1">
    <citation type="submission" date="2020-04" db="EMBL/GenBank/DDBJ databases">
        <authorList>
            <person name="Alioto T."/>
            <person name="Alioto T."/>
            <person name="Gomez Garrido J."/>
        </authorList>
    </citation>
    <scope>NUCLEOTIDE SEQUENCE</scope>
    <source>
        <strain evidence="6">A484AB</strain>
    </source>
</reference>
<evidence type="ECO:0000256" key="2">
    <source>
        <dbReference type="ARBA" id="ARBA00007649"/>
    </source>
</evidence>
<dbReference type="InterPro" id="IPR007203">
    <property type="entry name" value="ORMDL"/>
</dbReference>
<name>A0A6S7HYI3_PARCT</name>
<dbReference type="Proteomes" id="UP001152795">
    <property type="component" value="Unassembled WGS sequence"/>
</dbReference>
<organism evidence="6 7">
    <name type="scientific">Paramuricea clavata</name>
    <name type="common">Red gorgonian</name>
    <name type="synonym">Violescent sea-whip</name>
    <dbReference type="NCBI Taxonomy" id="317549"/>
    <lineage>
        <taxon>Eukaryota</taxon>
        <taxon>Metazoa</taxon>
        <taxon>Cnidaria</taxon>
        <taxon>Anthozoa</taxon>
        <taxon>Octocorallia</taxon>
        <taxon>Malacalcyonacea</taxon>
        <taxon>Plexauridae</taxon>
        <taxon>Paramuricea</taxon>
    </lineage>
</organism>
<evidence type="ECO:0000313" key="6">
    <source>
        <dbReference type="EMBL" id="CAB3999801.1"/>
    </source>
</evidence>
<evidence type="ECO:0000256" key="4">
    <source>
        <dbReference type="ARBA" id="ARBA00022989"/>
    </source>
</evidence>
<dbReference type="PANTHER" id="PTHR12665">
    <property type="entry name" value="ORMDL PROTEINS"/>
    <property type="match status" value="1"/>
</dbReference>
<dbReference type="GO" id="GO:2000303">
    <property type="term" value="P:regulation of ceramide biosynthetic process"/>
    <property type="evidence" value="ECO:0007669"/>
    <property type="project" value="UniProtKB-ARBA"/>
</dbReference>
<sequence length="157" mass="17817">MAEKATHSRFNPNESWLEGRGSWLTYGVIVCITHLAILSIPFIGTATAWTLTSITHCIATYYFLHYLKGNPFENSVDGGSQGKDRRLTHWEQINQGAQNTSTRKFMTLVPVIIFILASFYTKYDLLHFLVNTVALASALIPKLPQLHKVRLFGINRY</sequence>
<dbReference type="PIRSF" id="PIRSF018147">
    <property type="entry name" value="ORMDL"/>
    <property type="match status" value="1"/>
</dbReference>
<evidence type="ECO:0000256" key="1">
    <source>
        <dbReference type="ARBA" id="ARBA00004141"/>
    </source>
</evidence>